<dbReference type="Pfam" id="PF13568">
    <property type="entry name" value="OMP_b-brl_2"/>
    <property type="match status" value="1"/>
</dbReference>
<name>A0A4R5DWT4_9BACT</name>
<gene>
    <name evidence="3" type="ORF">E0F88_04115</name>
</gene>
<evidence type="ECO:0000313" key="3">
    <source>
        <dbReference type="EMBL" id="TDE17094.1"/>
    </source>
</evidence>
<reference evidence="3 4" key="1">
    <citation type="submission" date="2019-03" db="EMBL/GenBank/DDBJ databases">
        <title>Dyadobacter AR-3-6 sp. nov., isolated from arctic soil.</title>
        <authorList>
            <person name="Chaudhary D.K."/>
        </authorList>
    </citation>
    <scope>NUCLEOTIDE SEQUENCE [LARGE SCALE GENOMIC DNA]</scope>
    <source>
        <strain evidence="3 4">AR-3-6</strain>
    </source>
</reference>
<keyword evidence="4" id="KW-1185">Reference proteome</keyword>
<dbReference type="EMBL" id="SMFL01000002">
    <property type="protein sequence ID" value="TDE17094.1"/>
    <property type="molecule type" value="Genomic_DNA"/>
</dbReference>
<organism evidence="3 4">
    <name type="scientific">Dyadobacter psychrotolerans</name>
    <dbReference type="NCBI Taxonomy" id="2541721"/>
    <lineage>
        <taxon>Bacteria</taxon>
        <taxon>Pseudomonadati</taxon>
        <taxon>Bacteroidota</taxon>
        <taxon>Cytophagia</taxon>
        <taxon>Cytophagales</taxon>
        <taxon>Spirosomataceae</taxon>
        <taxon>Dyadobacter</taxon>
    </lineage>
</organism>
<feature type="domain" description="Outer membrane protein beta-barrel" evidence="2">
    <location>
        <begin position="261"/>
        <end position="398"/>
    </location>
</feature>
<sequence>MRNFYLICFLFGIFRICYAQDKTDRIYQLDQSDFSAMVDEIGETEIIYFLPGDLVRKQPKNILKSKVWKIVYANGETETFNSPAELVLDKINLSNGKTLEAIISEVTLKSVSYKFAGEGIVREIDRNEVHKIIYADGHQEILNEPKVIKAEKQKGDKSVKVKEDVPEKEAEIASKGKSKNKKNTDEENTGTEPAAKVKQESAEATEPVRSNEIIIKIQNDFDSKNAAAKPEGRKYKNYVGVRFGGLATGFYEDKIAKPETPLYNWEAGLGFSLANSKHYNARLELVYANKGAVEKFTDDGLTITSRNKLTYFQGNLLPLILKTGARKLNPVIGAGGYYSYLFKKSSQYSLDGENFEDDEDTSALFESKYDYGLCAMLGFYSGHKPLLEFKYEYGLGELMKDLKIKNHGLSVSLFLSF</sequence>
<dbReference type="RefSeq" id="WP_131956858.1">
    <property type="nucleotide sequence ID" value="NZ_SMFL01000002.1"/>
</dbReference>
<dbReference type="AlphaFoldDB" id="A0A4R5DWT4"/>
<comment type="caution">
    <text evidence="3">The sequence shown here is derived from an EMBL/GenBank/DDBJ whole genome shotgun (WGS) entry which is preliminary data.</text>
</comment>
<proteinExistence type="predicted"/>
<dbReference type="Proteomes" id="UP000294850">
    <property type="component" value="Unassembled WGS sequence"/>
</dbReference>
<feature type="compositionally biased region" description="Basic and acidic residues" evidence="1">
    <location>
        <begin position="153"/>
        <end position="174"/>
    </location>
</feature>
<evidence type="ECO:0000256" key="1">
    <source>
        <dbReference type="SAM" id="MobiDB-lite"/>
    </source>
</evidence>
<evidence type="ECO:0000313" key="4">
    <source>
        <dbReference type="Proteomes" id="UP000294850"/>
    </source>
</evidence>
<dbReference type="OrthoDB" id="960834at2"/>
<dbReference type="InterPro" id="IPR025665">
    <property type="entry name" value="Beta-barrel_OMP_2"/>
</dbReference>
<feature type="region of interest" description="Disordered" evidence="1">
    <location>
        <begin position="153"/>
        <end position="205"/>
    </location>
</feature>
<protein>
    <submittedName>
        <fullName evidence="3">PorT family protein</fullName>
    </submittedName>
</protein>
<evidence type="ECO:0000259" key="2">
    <source>
        <dbReference type="Pfam" id="PF13568"/>
    </source>
</evidence>
<accession>A0A4R5DWT4</accession>